<comment type="caution">
    <text evidence="2">The sequence shown here is derived from an EMBL/GenBank/DDBJ whole genome shotgun (WGS) entry which is preliminary data.</text>
</comment>
<dbReference type="EMBL" id="JXTB01001008">
    <property type="protein sequence ID" value="PON31528.1"/>
    <property type="molecule type" value="Genomic_DNA"/>
</dbReference>
<dbReference type="Proteomes" id="UP000237105">
    <property type="component" value="Unassembled WGS sequence"/>
</dbReference>
<keyword evidence="1" id="KW-1133">Transmembrane helix</keyword>
<reference evidence="3" key="1">
    <citation type="submission" date="2016-06" db="EMBL/GenBank/DDBJ databases">
        <title>Parallel loss of symbiosis genes in relatives of nitrogen-fixing non-legume Parasponia.</title>
        <authorList>
            <person name="Van Velzen R."/>
            <person name="Holmer R."/>
            <person name="Bu F."/>
            <person name="Rutten L."/>
            <person name="Van Zeijl A."/>
            <person name="Liu W."/>
            <person name="Santuari L."/>
            <person name="Cao Q."/>
            <person name="Sharma T."/>
            <person name="Shen D."/>
            <person name="Roswanjaya Y."/>
            <person name="Wardhani T."/>
            <person name="Kalhor M.S."/>
            <person name="Jansen J."/>
            <person name="Van den Hoogen J."/>
            <person name="Gungor B."/>
            <person name="Hartog M."/>
            <person name="Hontelez J."/>
            <person name="Verver J."/>
            <person name="Yang W.-C."/>
            <person name="Schijlen E."/>
            <person name="Repin R."/>
            <person name="Schilthuizen M."/>
            <person name="Schranz E."/>
            <person name="Heidstra R."/>
            <person name="Miyata K."/>
            <person name="Fedorova E."/>
            <person name="Kohlen W."/>
            <person name="Bisseling T."/>
            <person name="Smit S."/>
            <person name="Geurts R."/>
        </authorList>
    </citation>
    <scope>NUCLEOTIDE SEQUENCE [LARGE SCALE GENOMIC DNA]</scope>
    <source>
        <strain evidence="3">cv. WU1-14</strain>
    </source>
</reference>
<protein>
    <submittedName>
        <fullName evidence="2">Uncharacterized protein</fullName>
    </submittedName>
</protein>
<feature type="transmembrane region" description="Helical" evidence="1">
    <location>
        <begin position="50"/>
        <end position="80"/>
    </location>
</feature>
<name>A0A2P5A4R7_PARAD</name>
<organism evidence="2 3">
    <name type="scientific">Parasponia andersonii</name>
    <name type="common">Sponia andersonii</name>
    <dbReference type="NCBI Taxonomy" id="3476"/>
    <lineage>
        <taxon>Eukaryota</taxon>
        <taxon>Viridiplantae</taxon>
        <taxon>Streptophyta</taxon>
        <taxon>Embryophyta</taxon>
        <taxon>Tracheophyta</taxon>
        <taxon>Spermatophyta</taxon>
        <taxon>Magnoliopsida</taxon>
        <taxon>eudicotyledons</taxon>
        <taxon>Gunneridae</taxon>
        <taxon>Pentapetalae</taxon>
        <taxon>rosids</taxon>
        <taxon>fabids</taxon>
        <taxon>Rosales</taxon>
        <taxon>Cannabaceae</taxon>
        <taxon>Parasponia</taxon>
    </lineage>
</organism>
<evidence type="ECO:0000313" key="3">
    <source>
        <dbReference type="Proteomes" id="UP000237105"/>
    </source>
</evidence>
<keyword evidence="1" id="KW-0812">Transmembrane</keyword>
<sequence>LRLSCVLLLLNIYSHIKNEKSIFYVPLCDIFLVKQVQAAALISVLHHPRFVTLLICPFISQVLLFSFPFGFYFSQLVKFLQNPKKKKKRRKRKRETDISSS</sequence>
<evidence type="ECO:0000313" key="2">
    <source>
        <dbReference type="EMBL" id="PON31528.1"/>
    </source>
</evidence>
<feature type="transmembrane region" description="Helical" evidence="1">
    <location>
        <begin position="21"/>
        <end position="44"/>
    </location>
</feature>
<proteinExistence type="predicted"/>
<evidence type="ECO:0000256" key="1">
    <source>
        <dbReference type="SAM" id="Phobius"/>
    </source>
</evidence>
<feature type="non-terminal residue" evidence="2">
    <location>
        <position position="1"/>
    </location>
</feature>
<keyword evidence="1" id="KW-0472">Membrane</keyword>
<keyword evidence="3" id="KW-1185">Reference proteome</keyword>
<dbReference type="AlphaFoldDB" id="A0A2P5A4R7"/>
<gene>
    <name evidence="2" type="ORF">PanWU01x14_369200</name>
</gene>
<accession>A0A2P5A4R7</accession>